<dbReference type="PANTHER" id="PTHR43490:SF99">
    <property type="entry name" value="SHORT-CHAIN DEHYDROGENASE_REDUCTASE"/>
    <property type="match status" value="1"/>
</dbReference>
<dbReference type="PANTHER" id="PTHR43490">
    <property type="entry name" value="(+)-NEOMENTHOL DEHYDROGENASE"/>
    <property type="match status" value="1"/>
</dbReference>
<evidence type="ECO:0000256" key="3">
    <source>
        <dbReference type="ARBA" id="ARBA00023002"/>
    </source>
</evidence>
<dbReference type="Pfam" id="PF00106">
    <property type="entry name" value="adh_short"/>
    <property type="match status" value="1"/>
</dbReference>
<gene>
    <name evidence="5" type="ORF">HPT30_15795</name>
</gene>
<dbReference type="RefSeq" id="WP_175372309.1">
    <property type="nucleotide sequence ID" value="NZ_JABWCS010000211.1"/>
</dbReference>
<keyword evidence="6" id="KW-1185">Reference proteome</keyword>
<evidence type="ECO:0000313" key="5">
    <source>
        <dbReference type="EMBL" id="NUU61807.1"/>
    </source>
</evidence>
<keyword evidence="2" id="KW-0521">NADP</keyword>
<evidence type="ECO:0000256" key="2">
    <source>
        <dbReference type="ARBA" id="ARBA00022857"/>
    </source>
</evidence>
<proteinExistence type="inferred from homology"/>
<reference evidence="5" key="1">
    <citation type="submission" date="2020-06" db="EMBL/GenBank/DDBJ databases">
        <title>Paenibacillus sp. nov., isolated from soil.</title>
        <authorList>
            <person name="Seo Y.L."/>
        </authorList>
    </citation>
    <scope>NUCLEOTIDE SEQUENCE [LARGE SCALE GENOMIC DNA]</scope>
    <source>
        <strain evidence="5">JW14</strain>
    </source>
</reference>
<evidence type="ECO:0000313" key="6">
    <source>
        <dbReference type="Proteomes" id="UP000564806"/>
    </source>
</evidence>
<dbReference type="Gene3D" id="3.40.50.720">
    <property type="entry name" value="NAD(P)-binding Rossmann-like Domain"/>
    <property type="match status" value="1"/>
</dbReference>
<dbReference type="SUPFAM" id="SSF51735">
    <property type="entry name" value="NAD(P)-binding Rossmann-fold domains"/>
    <property type="match status" value="1"/>
</dbReference>
<dbReference type="Proteomes" id="UP000564806">
    <property type="component" value="Unassembled WGS sequence"/>
</dbReference>
<dbReference type="PRINTS" id="PR00080">
    <property type="entry name" value="SDRFAMILY"/>
</dbReference>
<dbReference type="InterPro" id="IPR036291">
    <property type="entry name" value="NAD(P)-bd_dom_sf"/>
</dbReference>
<dbReference type="CDD" id="cd05324">
    <property type="entry name" value="carb_red_PTCR-like_SDR_c"/>
    <property type="match status" value="1"/>
</dbReference>
<evidence type="ECO:0000256" key="1">
    <source>
        <dbReference type="ARBA" id="ARBA00006484"/>
    </source>
</evidence>
<comment type="similarity">
    <text evidence="1 4">Belongs to the short-chain dehydrogenases/reductases (SDR) family.</text>
</comment>
<dbReference type="InterPro" id="IPR002347">
    <property type="entry name" value="SDR_fam"/>
</dbReference>
<evidence type="ECO:0000256" key="4">
    <source>
        <dbReference type="RuleBase" id="RU000363"/>
    </source>
</evidence>
<name>A0A850EQJ7_9BACL</name>
<dbReference type="GO" id="GO:0016616">
    <property type="term" value="F:oxidoreductase activity, acting on the CH-OH group of donors, NAD or NADP as acceptor"/>
    <property type="evidence" value="ECO:0007669"/>
    <property type="project" value="InterPro"/>
</dbReference>
<dbReference type="EMBL" id="JABWCS010000211">
    <property type="protein sequence ID" value="NUU61807.1"/>
    <property type="molecule type" value="Genomic_DNA"/>
</dbReference>
<organism evidence="5 6">
    <name type="scientific">Paenibacillus agri</name>
    <dbReference type="NCBI Taxonomy" id="2744309"/>
    <lineage>
        <taxon>Bacteria</taxon>
        <taxon>Bacillati</taxon>
        <taxon>Bacillota</taxon>
        <taxon>Bacilli</taxon>
        <taxon>Bacillales</taxon>
        <taxon>Paenibacillaceae</taxon>
        <taxon>Paenibacillus</taxon>
    </lineage>
</organism>
<comment type="caution">
    <text evidence="5">The sequence shown here is derived from an EMBL/GenBank/DDBJ whole genome shotgun (WGS) entry which is preliminary data.</text>
</comment>
<dbReference type="AlphaFoldDB" id="A0A850EQJ7"/>
<sequence length="240" mass="25074">MSHTKTALITGANKGIGYAAARQLGSLGYTVLLGARSEARGKEAAAKLISEGYDARHIVLDVTDQGTIDAASKQIADEFGSLDVLVNNAGASFEAFASPSQLELSDLKATYETNFFGVFAVTKAFLPLLTEAPAGRIVNVSSGLGSLTFMSDTAAANFNFLAYPSSKTAVNALTIMFAKEFRNTPLKINAADPGYTSTDLTGNQGHRSAEVAAKVIVHLATLPDDGPTGGFFSENGPVSW</sequence>
<protein>
    <submittedName>
        <fullName evidence="5">SDR family oxidoreductase</fullName>
    </submittedName>
</protein>
<keyword evidence="3" id="KW-0560">Oxidoreductase</keyword>
<dbReference type="InterPro" id="IPR045313">
    <property type="entry name" value="CBR1-like"/>
</dbReference>
<dbReference type="PRINTS" id="PR00081">
    <property type="entry name" value="GDHRDH"/>
</dbReference>
<accession>A0A850EQJ7</accession>